<reference evidence="1 2" key="1">
    <citation type="submission" date="2016-10" db="EMBL/GenBank/DDBJ databases">
        <authorList>
            <person name="Varghese N."/>
            <person name="Submissions S."/>
        </authorList>
    </citation>
    <scope>NUCLEOTIDE SEQUENCE [LARGE SCALE GENOMIC DNA]</scope>
    <source>
        <strain evidence="1 2">DSM 13796</strain>
    </source>
</reference>
<dbReference type="EMBL" id="FOXX01000006">
    <property type="protein sequence ID" value="SFQ67090.1"/>
    <property type="molecule type" value="Genomic_DNA"/>
</dbReference>
<dbReference type="Proteomes" id="UP000182762">
    <property type="component" value="Unassembled WGS sequence"/>
</dbReference>
<accession>A0A1I6AEM6</accession>
<organism evidence="1 2">
    <name type="scientific">Priestia endophytica DSM 13796</name>
    <dbReference type="NCBI Taxonomy" id="1121089"/>
    <lineage>
        <taxon>Bacteria</taxon>
        <taxon>Bacillati</taxon>
        <taxon>Bacillota</taxon>
        <taxon>Bacilli</taxon>
        <taxon>Bacillales</taxon>
        <taxon>Bacillaceae</taxon>
        <taxon>Priestia</taxon>
    </lineage>
</organism>
<evidence type="ECO:0000313" key="1">
    <source>
        <dbReference type="EMBL" id="SFQ67090.1"/>
    </source>
</evidence>
<keyword evidence="2" id="KW-1185">Reference proteome</keyword>
<evidence type="ECO:0000313" key="2">
    <source>
        <dbReference type="Proteomes" id="UP000182762"/>
    </source>
</evidence>
<proteinExistence type="predicted"/>
<comment type="caution">
    <text evidence="1">The sequence shown here is derived from an EMBL/GenBank/DDBJ whole genome shotgun (WGS) entry which is preliminary data.</text>
</comment>
<gene>
    <name evidence="1" type="ORF">SAMN02745910_02667</name>
</gene>
<sequence length="60" mass="7082">MHYCIYKKNVQTFIALSNLKIGEDSHTYMRVFFDYQTFSIVKTKQAGIVRVSSAFIEQER</sequence>
<name>A0A1I6AEM6_9BACI</name>
<protein>
    <submittedName>
        <fullName evidence="1">Uncharacterized protein</fullName>
    </submittedName>
</protein>